<dbReference type="PANTHER" id="PTHR43077">
    <property type="entry name" value="TRANSPORT PERMEASE YVFS-RELATED"/>
    <property type="match status" value="1"/>
</dbReference>
<dbReference type="InterPro" id="IPR051328">
    <property type="entry name" value="T7SS_ABC-Transporter"/>
</dbReference>
<keyword evidence="8" id="KW-1185">Reference proteome</keyword>
<feature type="transmembrane region" description="Helical" evidence="5">
    <location>
        <begin position="20"/>
        <end position="40"/>
    </location>
</feature>
<evidence type="ECO:0000313" key="8">
    <source>
        <dbReference type="Proteomes" id="UP001056610"/>
    </source>
</evidence>
<organism evidence="7 8">
    <name type="scientific">Candidatus Mycobacterium methanotrophicum</name>
    <dbReference type="NCBI Taxonomy" id="2943498"/>
    <lineage>
        <taxon>Bacteria</taxon>
        <taxon>Bacillati</taxon>
        <taxon>Actinomycetota</taxon>
        <taxon>Actinomycetes</taxon>
        <taxon>Mycobacteriales</taxon>
        <taxon>Mycobacteriaceae</taxon>
        <taxon>Mycobacterium</taxon>
    </lineage>
</organism>
<dbReference type="InterPro" id="IPR013525">
    <property type="entry name" value="ABC2_TM"/>
</dbReference>
<keyword evidence="4 5" id="KW-0472">Membrane</keyword>
<feature type="transmembrane region" description="Helical" evidence="5">
    <location>
        <begin position="521"/>
        <end position="539"/>
    </location>
</feature>
<dbReference type="Proteomes" id="UP001056610">
    <property type="component" value="Chromosome"/>
</dbReference>
<keyword evidence="3 5" id="KW-1133">Transmembrane helix</keyword>
<evidence type="ECO:0000256" key="4">
    <source>
        <dbReference type="ARBA" id="ARBA00023136"/>
    </source>
</evidence>
<feature type="transmembrane region" description="Helical" evidence="5">
    <location>
        <begin position="431"/>
        <end position="449"/>
    </location>
</feature>
<comment type="subcellular location">
    <subcellularLocation>
        <location evidence="1">Membrane</location>
        <topology evidence="1">Multi-pass membrane protein</topology>
    </subcellularLocation>
</comment>
<feature type="domain" description="ABC-2 type transporter transmembrane" evidence="6">
    <location>
        <begin position="27"/>
        <end position="536"/>
    </location>
</feature>
<dbReference type="InterPro" id="IPR017500">
    <property type="entry name" value="Phage_infect_YhgE_N"/>
</dbReference>
<dbReference type="Pfam" id="PF12698">
    <property type="entry name" value="ABC2_membrane_3"/>
    <property type="match status" value="1"/>
</dbReference>
<feature type="transmembrane region" description="Helical" evidence="5">
    <location>
        <begin position="361"/>
        <end position="381"/>
    </location>
</feature>
<feature type="transmembrane region" description="Helical" evidence="5">
    <location>
        <begin position="393"/>
        <end position="425"/>
    </location>
</feature>
<keyword evidence="2 5" id="KW-0812">Transmembrane</keyword>
<evidence type="ECO:0000256" key="3">
    <source>
        <dbReference type="ARBA" id="ARBA00022989"/>
    </source>
</evidence>
<feature type="transmembrane region" description="Helical" evidence="5">
    <location>
        <begin position="456"/>
        <end position="480"/>
    </location>
</feature>
<name>A0ABY4QMR7_9MYCO</name>
<evidence type="ECO:0000313" key="7">
    <source>
        <dbReference type="EMBL" id="UQX11899.1"/>
    </source>
</evidence>
<reference evidence="7" key="1">
    <citation type="submission" date="2022-05" db="EMBL/GenBank/DDBJ databases">
        <title>A methanotrophic Mycobacterium dominates a cave microbial ecosystem.</title>
        <authorList>
            <person name="Van Spanning R.J.M."/>
            <person name="Guan Q."/>
            <person name="Melkonian C."/>
            <person name="Gallant J."/>
            <person name="Polerecky L."/>
            <person name="Flot J.-F."/>
            <person name="Brandt B.W."/>
            <person name="Braster M."/>
            <person name="Iturbe Espinoza P."/>
            <person name="Aerts J."/>
            <person name="Meima-Franke M."/>
            <person name="Piersma S.R."/>
            <person name="Bunduc C."/>
            <person name="Ummels R."/>
            <person name="Pain A."/>
            <person name="Fleming E.J."/>
            <person name="van der Wel N."/>
            <person name="Gherman V.D."/>
            <person name="Sarbu S.M."/>
            <person name="Bodelier P.L.E."/>
            <person name="Bitter W."/>
        </authorList>
    </citation>
    <scope>NUCLEOTIDE SEQUENCE</scope>
    <source>
        <strain evidence="7">Sulfur Cave</strain>
    </source>
</reference>
<dbReference type="NCBIfam" id="TIGR03061">
    <property type="entry name" value="pip_yhgE_Nterm"/>
    <property type="match status" value="1"/>
</dbReference>
<gene>
    <name evidence="7" type="ORF">M5I08_05750</name>
</gene>
<dbReference type="NCBIfam" id="TIGR03062">
    <property type="entry name" value="pip_yhgE_Cterm"/>
    <property type="match status" value="1"/>
</dbReference>
<dbReference type="PANTHER" id="PTHR43077:SF10">
    <property type="entry name" value="TRANSPORT PERMEASE PROTEIN"/>
    <property type="match status" value="1"/>
</dbReference>
<evidence type="ECO:0000259" key="6">
    <source>
        <dbReference type="Pfam" id="PF12698"/>
    </source>
</evidence>
<proteinExistence type="predicted"/>
<dbReference type="EMBL" id="CP097320">
    <property type="protein sequence ID" value="UQX11899.1"/>
    <property type="molecule type" value="Genomic_DNA"/>
</dbReference>
<evidence type="ECO:0000256" key="5">
    <source>
        <dbReference type="SAM" id="Phobius"/>
    </source>
</evidence>
<protein>
    <submittedName>
        <fullName evidence="7">YhgE/Pip family protein</fullName>
    </submittedName>
</protein>
<evidence type="ECO:0000256" key="2">
    <source>
        <dbReference type="ARBA" id="ARBA00022692"/>
    </source>
</evidence>
<accession>A0ABY4QMR7</accession>
<sequence>MTALRLAVLEFRRFRRPLRWLVPVGLLLIPLLYGSLYLWANWDPYGRTSQIPVAVVDQDRPAVANGQMIDAGKQFSQQLRALNAFQWHFTDERDAHDGLVHGRYYFTITIPADFSEKLASAQDPVPERASMAVTLNDANNFIAGIVAQAAKAELQERINSAAHSAYASALYTDLSQVKQQLKIASDGAHRLVDGTALAQQGSAALTQGIDAARSGATSIDSGATQVQSVNAAADAAFERVIDLALTLIPQNQPGTDEVRQALLSAKNLSHTLTTGAGQVVDGAKQISAALQALDSGSRVLQSGADQSNSGAIDIARVIDDTLRKVPDTNPQQTATAADVLGSPVGIKVDNLNPAHEYGRGFAPFFFAIALWVVGLLAYLFFRPVNLRALAGRVNALAVAVAGWLPVATLTAVGGLILLGVVWVGLRLDPKHPLWMAGLLVVAAGAFVAIDHFLRIAFGVIGSALSLALLIIQLTSCGGLYPMETTPAPFRAVHPLIPMTYLVDGLRVAVSGGLTGNMTRDAFMLAAFLVVFVGATARMVQRQRLWTLSRLHPEIETI</sequence>
<dbReference type="RefSeq" id="WP_219065589.1">
    <property type="nucleotide sequence ID" value="NZ_CAJUXY010000002.1"/>
</dbReference>
<dbReference type="InterPro" id="IPR017501">
    <property type="entry name" value="Phage_infect_YhgE_C"/>
</dbReference>
<evidence type="ECO:0000256" key="1">
    <source>
        <dbReference type="ARBA" id="ARBA00004141"/>
    </source>
</evidence>